<dbReference type="NCBIfam" id="TIGR00119">
    <property type="entry name" value="acolac_sm"/>
    <property type="match status" value="1"/>
</dbReference>
<comment type="pathway">
    <text evidence="2">Amino-acid biosynthesis; L-valine biosynthesis; L-valine from pyruvate: step 1/4.</text>
</comment>
<dbReference type="InterPro" id="IPR002912">
    <property type="entry name" value="ACT_dom"/>
</dbReference>
<dbReference type="UniPathway" id="UPA00047">
    <property type="reaction ID" value="UER00055"/>
</dbReference>
<dbReference type="GO" id="GO:0009099">
    <property type="term" value="P:L-valine biosynthetic process"/>
    <property type="evidence" value="ECO:0007669"/>
    <property type="project" value="UniProtKB-UniPathway"/>
</dbReference>
<dbReference type="Pfam" id="PF22629">
    <property type="entry name" value="ACT_AHAS_ss"/>
    <property type="match status" value="1"/>
</dbReference>
<dbReference type="GO" id="GO:0003984">
    <property type="term" value="F:acetolactate synthase activity"/>
    <property type="evidence" value="ECO:0007669"/>
    <property type="project" value="TreeGrafter"/>
</dbReference>
<evidence type="ECO:0000256" key="1">
    <source>
        <dbReference type="ARBA" id="ARBA00004974"/>
    </source>
</evidence>
<dbReference type="EMBL" id="CAEZSV010000020">
    <property type="protein sequence ID" value="CAB4547231.1"/>
    <property type="molecule type" value="Genomic_DNA"/>
</dbReference>
<accession>A0A6J6C7D2</accession>
<reference evidence="7" key="1">
    <citation type="submission" date="2020-05" db="EMBL/GenBank/DDBJ databases">
        <authorList>
            <person name="Chiriac C."/>
            <person name="Salcher M."/>
            <person name="Ghai R."/>
            <person name="Kavagutti S V."/>
        </authorList>
    </citation>
    <scope>NUCLEOTIDE SEQUENCE</scope>
</reference>
<dbReference type="PANTHER" id="PTHR30239">
    <property type="entry name" value="ACETOLACTATE SYNTHASE SMALL SUBUNIT"/>
    <property type="match status" value="1"/>
</dbReference>
<dbReference type="AlphaFoldDB" id="A0A6J6C7D2"/>
<evidence type="ECO:0000256" key="2">
    <source>
        <dbReference type="ARBA" id="ARBA00005025"/>
    </source>
</evidence>
<gene>
    <name evidence="7" type="ORF">UFOPK1506_00196</name>
</gene>
<dbReference type="SUPFAM" id="SSF55021">
    <property type="entry name" value="ACT-like"/>
    <property type="match status" value="2"/>
</dbReference>
<sequence length="163" mass="17449">MKTHTLSVLVENQAGVLARVSSLFSRRGYNIEALSVGPTQNSEISRITISVNVEGHALDQVIQQLDKLVNVIDIIELPASTSHQVELILVRVAVANGASDQKKIESVLEKHGAHVVESTATSLTIQQTAKPAEIEALISELTPFGIMELTQSGVVAMGRTITS</sequence>
<dbReference type="InterPro" id="IPR004789">
    <property type="entry name" value="Acetalactate_synth_ssu"/>
</dbReference>
<keyword evidence="4" id="KW-0028">Amino-acid biosynthesis</keyword>
<evidence type="ECO:0000259" key="6">
    <source>
        <dbReference type="PROSITE" id="PS51671"/>
    </source>
</evidence>
<dbReference type="GO" id="GO:1990610">
    <property type="term" value="F:acetolactate synthase regulator activity"/>
    <property type="evidence" value="ECO:0007669"/>
    <property type="project" value="InterPro"/>
</dbReference>
<dbReference type="InterPro" id="IPR054480">
    <property type="entry name" value="AHAS_small-like_ACT"/>
</dbReference>
<dbReference type="GO" id="GO:0009097">
    <property type="term" value="P:isoleucine biosynthetic process"/>
    <property type="evidence" value="ECO:0007669"/>
    <property type="project" value="UniProtKB-UniPathway"/>
</dbReference>
<dbReference type="InterPro" id="IPR045865">
    <property type="entry name" value="ACT-like_dom_sf"/>
</dbReference>
<dbReference type="UniPathway" id="UPA00049">
    <property type="reaction ID" value="UER00059"/>
</dbReference>
<evidence type="ECO:0000256" key="5">
    <source>
        <dbReference type="ARBA" id="ARBA00023304"/>
    </source>
</evidence>
<dbReference type="PROSITE" id="PS51671">
    <property type="entry name" value="ACT"/>
    <property type="match status" value="1"/>
</dbReference>
<comment type="pathway">
    <text evidence="1">Amino-acid biosynthesis; L-isoleucine biosynthesis; L-isoleucine from 2-oxobutanoate: step 1/4.</text>
</comment>
<dbReference type="GO" id="GO:0005829">
    <property type="term" value="C:cytosol"/>
    <property type="evidence" value="ECO:0007669"/>
    <property type="project" value="TreeGrafter"/>
</dbReference>
<dbReference type="Pfam" id="PF10369">
    <property type="entry name" value="ALS_ss_C"/>
    <property type="match status" value="1"/>
</dbReference>
<keyword evidence="5" id="KW-0100">Branched-chain amino acid biosynthesis</keyword>
<dbReference type="NCBIfam" id="NF008864">
    <property type="entry name" value="PRK11895.1"/>
    <property type="match status" value="1"/>
</dbReference>
<organism evidence="7">
    <name type="scientific">freshwater metagenome</name>
    <dbReference type="NCBI Taxonomy" id="449393"/>
    <lineage>
        <taxon>unclassified sequences</taxon>
        <taxon>metagenomes</taxon>
        <taxon>ecological metagenomes</taxon>
    </lineage>
</organism>
<dbReference type="FunFam" id="3.30.70.260:FF:000001">
    <property type="entry name" value="Acetolactate synthase, small subunit"/>
    <property type="match status" value="1"/>
</dbReference>
<dbReference type="InterPro" id="IPR027271">
    <property type="entry name" value="Acetolactate_synth/TF_NikR_C"/>
</dbReference>
<dbReference type="CDD" id="cd04878">
    <property type="entry name" value="ACT_AHAS"/>
    <property type="match status" value="1"/>
</dbReference>
<evidence type="ECO:0000313" key="7">
    <source>
        <dbReference type="EMBL" id="CAB4547231.1"/>
    </source>
</evidence>
<evidence type="ECO:0000256" key="3">
    <source>
        <dbReference type="ARBA" id="ARBA00006341"/>
    </source>
</evidence>
<dbReference type="InterPro" id="IPR019455">
    <property type="entry name" value="Acetolactate_synth_ssu_C"/>
</dbReference>
<comment type="similarity">
    <text evidence="3">Belongs to the acetolactate synthase small subunit family.</text>
</comment>
<dbReference type="PANTHER" id="PTHR30239:SF0">
    <property type="entry name" value="ACETOLACTATE SYNTHASE SMALL SUBUNIT 1, CHLOROPLASTIC"/>
    <property type="match status" value="1"/>
</dbReference>
<evidence type="ECO:0000256" key="4">
    <source>
        <dbReference type="ARBA" id="ARBA00022605"/>
    </source>
</evidence>
<name>A0A6J6C7D2_9ZZZZ</name>
<dbReference type="Gene3D" id="3.30.70.260">
    <property type="match status" value="1"/>
</dbReference>
<proteinExistence type="inferred from homology"/>
<dbReference type="InterPro" id="IPR039557">
    <property type="entry name" value="AHAS_ACT"/>
</dbReference>
<protein>
    <submittedName>
        <fullName evidence="7">Unannotated protein</fullName>
    </submittedName>
</protein>
<dbReference type="Gene3D" id="3.30.70.1150">
    <property type="entry name" value="ACT-like. Chain A, domain 2"/>
    <property type="match status" value="1"/>
</dbReference>
<feature type="domain" description="ACT" evidence="6">
    <location>
        <begin position="5"/>
        <end position="82"/>
    </location>
</feature>